<reference evidence="1 2" key="1">
    <citation type="submission" date="2015-04" db="EMBL/GenBank/DDBJ databases">
        <authorList>
            <person name="Syromyatnikov M.Y."/>
            <person name="Popov V.N."/>
        </authorList>
    </citation>
    <scope>NUCLEOTIDE SEQUENCE [LARGE SCALE GENOMIC DNA]</scope>
</reference>
<protein>
    <submittedName>
        <fullName evidence="1">CLUMA_CG007967, isoform A</fullName>
    </submittedName>
</protein>
<proteinExistence type="predicted"/>
<organism evidence="1 2">
    <name type="scientific">Clunio marinus</name>
    <dbReference type="NCBI Taxonomy" id="568069"/>
    <lineage>
        <taxon>Eukaryota</taxon>
        <taxon>Metazoa</taxon>
        <taxon>Ecdysozoa</taxon>
        <taxon>Arthropoda</taxon>
        <taxon>Hexapoda</taxon>
        <taxon>Insecta</taxon>
        <taxon>Pterygota</taxon>
        <taxon>Neoptera</taxon>
        <taxon>Endopterygota</taxon>
        <taxon>Diptera</taxon>
        <taxon>Nematocera</taxon>
        <taxon>Chironomoidea</taxon>
        <taxon>Chironomidae</taxon>
        <taxon>Clunio</taxon>
    </lineage>
</organism>
<evidence type="ECO:0000313" key="1">
    <source>
        <dbReference type="EMBL" id="CRK94460.1"/>
    </source>
</evidence>
<dbReference type="AlphaFoldDB" id="A0A1J1I4E9"/>
<dbReference type="OrthoDB" id="7964316at2759"/>
<evidence type="ECO:0000313" key="2">
    <source>
        <dbReference type="Proteomes" id="UP000183832"/>
    </source>
</evidence>
<dbReference type="EMBL" id="CVRI01000039">
    <property type="protein sequence ID" value="CRK94460.1"/>
    <property type="molecule type" value="Genomic_DNA"/>
</dbReference>
<sequence>MNEITKVIDDRCQPAWNEVVKKKKQAPVVVLVPKDRTKNRNDTKSSVKSLIKESDLSVNKMSSAANGGLIIECDDEDKCEKVLSAVNKSMGKEYLIQKPNNRQPRIKILKIRNPIENDDELLNDLKKHNSCLKFESCMMEVVKREQVKSKGNIIVGVFNIVIQVNGETYNQIMQEKRLVADWESYKIVDNIYIRRCYQCFGFNHNVSTCQHKPVCNVCASEDHKKANCESLKETCINCIKINEKLNLKLNVNHSVWSNECAVYKRKVEVSKRGINYVD</sequence>
<keyword evidence="2" id="KW-1185">Reference proteome</keyword>
<gene>
    <name evidence="1" type="ORF">CLUMA_CG007967</name>
</gene>
<name>A0A1J1I4E9_9DIPT</name>
<dbReference type="Proteomes" id="UP000183832">
    <property type="component" value="Unassembled WGS sequence"/>
</dbReference>
<dbReference type="STRING" id="568069.A0A1J1I4E9"/>
<accession>A0A1J1I4E9</accession>